<proteinExistence type="predicted"/>
<dbReference type="InterPro" id="IPR001890">
    <property type="entry name" value="RNA-binding_CRM"/>
</dbReference>
<dbReference type="SUPFAM" id="SSF75471">
    <property type="entry name" value="YhbY-like"/>
    <property type="match status" value="1"/>
</dbReference>
<name>A0A9W6GN51_9FUSO</name>
<dbReference type="Proteomes" id="UP001144471">
    <property type="component" value="Unassembled WGS sequence"/>
</dbReference>
<protein>
    <submittedName>
        <fullName evidence="4">RNA-binding protein</fullName>
    </submittedName>
</protein>
<reference evidence="4" key="1">
    <citation type="submission" date="2022-12" db="EMBL/GenBank/DDBJ databases">
        <title>Reference genome sequencing for broad-spectrum identification of bacterial and archaeal isolates by mass spectrometry.</title>
        <authorList>
            <person name="Sekiguchi Y."/>
            <person name="Tourlousse D.M."/>
        </authorList>
    </citation>
    <scope>NUCLEOTIDE SEQUENCE</scope>
    <source>
        <strain evidence="4">10succ1</strain>
    </source>
</reference>
<dbReference type="Pfam" id="PF01985">
    <property type="entry name" value="CRS1_YhbY"/>
    <property type="match status" value="1"/>
</dbReference>
<keyword evidence="5" id="KW-1185">Reference proteome</keyword>
<comment type="caution">
    <text evidence="4">The sequence shown here is derived from an EMBL/GenBank/DDBJ whole genome shotgun (WGS) entry which is preliminary data.</text>
</comment>
<dbReference type="InterPro" id="IPR051925">
    <property type="entry name" value="RNA-binding_domain"/>
</dbReference>
<feature type="domain" description="CRM" evidence="3">
    <location>
        <begin position="1"/>
        <end position="97"/>
    </location>
</feature>
<evidence type="ECO:0000256" key="2">
    <source>
        <dbReference type="PROSITE-ProRule" id="PRU00626"/>
    </source>
</evidence>
<dbReference type="SMART" id="SM01103">
    <property type="entry name" value="CRS1_YhbY"/>
    <property type="match status" value="1"/>
</dbReference>
<evidence type="ECO:0000313" key="5">
    <source>
        <dbReference type="Proteomes" id="UP001144471"/>
    </source>
</evidence>
<dbReference type="RefSeq" id="WP_281837249.1">
    <property type="nucleotide sequence ID" value="NZ_BSDY01000020.1"/>
</dbReference>
<dbReference type="EMBL" id="BSDY01000020">
    <property type="protein sequence ID" value="GLI57583.1"/>
    <property type="molecule type" value="Genomic_DNA"/>
</dbReference>
<evidence type="ECO:0000259" key="3">
    <source>
        <dbReference type="PROSITE" id="PS51295"/>
    </source>
</evidence>
<keyword evidence="1 2" id="KW-0694">RNA-binding</keyword>
<dbReference type="PROSITE" id="PS51295">
    <property type="entry name" value="CRM"/>
    <property type="match status" value="1"/>
</dbReference>
<sequence>MELTSKQRAFLKKQAHSLDPVVRIGKDGLSENIVKSLLDAIDSRELVKVKILQNSEVEKRETAYELALRSGCELVAIIGRTLIYYKENEDKPVISEELRRI</sequence>
<dbReference type="NCBIfam" id="TIGR00253">
    <property type="entry name" value="RNA_bind_YhbY"/>
    <property type="match status" value="1"/>
</dbReference>
<evidence type="ECO:0000313" key="4">
    <source>
        <dbReference type="EMBL" id="GLI57583.1"/>
    </source>
</evidence>
<dbReference type="Gene3D" id="3.30.110.60">
    <property type="entry name" value="YhbY-like"/>
    <property type="match status" value="1"/>
</dbReference>
<dbReference type="PANTHER" id="PTHR40065">
    <property type="entry name" value="RNA-BINDING PROTEIN YHBY"/>
    <property type="match status" value="1"/>
</dbReference>
<organism evidence="4 5">
    <name type="scientific">Propionigenium maris DSM 9537</name>
    <dbReference type="NCBI Taxonomy" id="1123000"/>
    <lineage>
        <taxon>Bacteria</taxon>
        <taxon>Fusobacteriati</taxon>
        <taxon>Fusobacteriota</taxon>
        <taxon>Fusobacteriia</taxon>
        <taxon>Fusobacteriales</taxon>
        <taxon>Fusobacteriaceae</taxon>
        <taxon>Propionigenium</taxon>
    </lineage>
</organism>
<gene>
    <name evidence="4" type="ORF">PM10SUCC1_30970</name>
</gene>
<evidence type="ECO:0000256" key="1">
    <source>
        <dbReference type="ARBA" id="ARBA00022884"/>
    </source>
</evidence>
<dbReference type="InterPro" id="IPR017924">
    <property type="entry name" value="RNA-binding_YhbY"/>
</dbReference>
<dbReference type="PANTHER" id="PTHR40065:SF3">
    <property type="entry name" value="RNA-BINDING PROTEIN YHBY"/>
    <property type="match status" value="1"/>
</dbReference>
<dbReference type="InterPro" id="IPR035920">
    <property type="entry name" value="YhbY-like_sf"/>
</dbReference>
<dbReference type="GO" id="GO:0003723">
    <property type="term" value="F:RNA binding"/>
    <property type="evidence" value="ECO:0007669"/>
    <property type="project" value="UniProtKB-UniRule"/>
</dbReference>
<accession>A0A9W6GN51</accession>
<dbReference type="AlphaFoldDB" id="A0A9W6GN51"/>